<keyword evidence="3" id="KW-1185">Reference proteome</keyword>
<evidence type="ECO:0000313" key="2">
    <source>
        <dbReference type="EMBL" id="OBR63079.1"/>
    </source>
</evidence>
<dbReference type="RefSeq" id="WP_068686657.1">
    <property type="nucleotide sequence ID" value="NZ_LYPA01000075.1"/>
</dbReference>
<accession>A0A1A5YBW1</accession>
<feature type="transmembrane region" description="Helical" evidence="1">
    <location>
        <begin position="143"/>
        <end position="163"/>
    </location>
</feature>
<sequence>MEQDRRAIVLKEIQHWSRSKLLPEQYCEFLLNLYSDPDTPRPAPQPNHAVGKAIAAVQRATGKQWLLTFGTFTLISFVVLYFSSFHPALQIAIILLGALVFLKFGHRFRERSRTFSSMLVCAGALLLLGGGLHILELHELQSWSWKMGVLGGCAFFWVAYGIWRKVPMLHLCGWLIALVLYGWLLSRLDETPAWYEVQLYWLPIAIIFGWSSWFLHRFSKAVAAVLFVVCALAWFLPELYTLLVIHQTAWLQIQIIVKIALGGGLLFTMRKQWMVWVT</sequence>
<feature type="transmembrane region" description="Helical" evidence="1">
    <location>
        <begin position="198"/>
        <end position="215"/>
    </location>
</feature>
<feature type="transmembrane region" description="Helical" evidence="1">
    <location>
        <begin position="88"/>
        <end position="105"/>
    </location>
</feature>
<dbReference type="OrthoDB" id="2380880at2"/>
<keyword evidence="1" id="KW-0812">Transmembrane</keyword>
<protein>
    <recommendedName>
        <fullName evidence="4">DUF2157 domain-containing protein</fullName>
    </recommendedName>
</protein>
<dbReference type="STRING" id="1844972.A7K91_23535"/>
<dbReference type="EMBL" id="LYPA01000075">
    <property type="protein sequence ID" value="OBR63079.1"/>
    <property type="molecule type" value="Genomic_DNA"/>
</dbReference>
<gene>
    <name evidence="2" type="ORF">A7K91_23535</name>
</gene>
<dbReference type="Proteomes" id="UP000092024">
    <property type="component" value="Unassembled WGS sequence"/>
</dbReference>
<feature type="transmembrane region" description="Helical" evidence="1">
    <location>
        <begin position="249"/>
        <end position="269"/>
    </location>
</feature>
<feature type="transmembrane region" description="Helical" evidence="1">
    <location>
        <begin position="65"/>
        <end position="82"/>
    </location>
</feature>
<evidence type="ECO:0008006" key="4">
    <source>
        <dbReference type="Google" id="ProtNLM"/>
    </source>
</evidence>
<evidence type="ECO:0000313" key="3">
    <source>
        <dbReference type="Proteomes" id="UP000092024"/>
    </source>
</evidence>
<feature type="transmembrane region" description="Helical" evidence="1">
    <location>
        <begin position="168"/>
        <end position="186"/>
    </location>
</feature>
<proteinExistence type="predicted"/>
<keyword evidence="1" id="KW-1133">Transmembrane helix</keyword>
<reference evidence="2 3" key="1">
    <citation type="submission" date="2016-05" db="EMBL/GenBank/DDBJ databases">
        <title>Paenibacillus oryzae. sp. nov., isolated from the rice root.</title>
        <authorList>
            <person name="Zhang J."/>
            <person name="Zhang X."/>
        </authorList>
    </citation>
    <scope>NUCLEOTIDE SEQUENCE [LARGE SCALE GENOMIC DNA]</scope>
    <source>
        <strain evidence="2 3">1DrF-4</strain>
    </source>
</reference>
<dbReference type="AlphaFoldDB" id="A0A1A5YBW1"/>
<feature type="transmembrane region" description="Helical" evidence="1">
    <location>
        <begin position="117"/>
        <end position="137"/>
    </location>
</feature>
<keyword evidence="1" id="KW-0472">Membrane</keyword>
<organism evidence="2 3">
    <name type="scientific">Paenibacillus oryzae</name>
    <dbReference type="NCBI Taxonomy" id="1844972"/>
    <lineage>
        <taxon>Bacteria</taxon>
        <taxon>Bacillati</taxon>
        <taxon>Bacillota</taxon>
        <taxon>Bacilli</taxon>
        <taxon>Bacillales</taxon>
        <taxon>Paenibacillaceae</taxon>
        <taxon>Paenibacillus</taxon>
    </lineage>
</organism>
<comment type="caution">
    <text evidence="2">The sequence shown here is derived from an EMBL/GenBank/DDBJ whole genome shotgun (WGS) entry which is preliminary data.</text>
</comment>
<evidence type="ECO:0000256" key="1">
    <source>
        <dbReference type="SAM" id="Phobius"/>
    </source>
</evidence>
<name>A0A1A5YBW1_9BACL</name>
<feature type="transmembrane region" description="Helical" evidence="1">
    <location>
        <begin position="222"/>
        <end position="243"/>
    </location>
</feature>